<reference evidence="3" key="1">
    <citation type="submission" date="2016-10" db="EMBL/GenBank/DDBJ databases">
        <authorList>
            <person name="Varghese N."/>
            <person name="Submissions S."/>
        </authorList>
    </citation>
    <scope>NUCLEOTIDE SEQUENCE [LARGE SCALE GENOMIC DNA]</scope>
    <source>
        <strain evidence="3">S9</strain>
    </source>
</reference>
<accession>A0A1H9VQF7</accession>
<dbReference type="GO" id="GO:0070819">
    <property type="term" value="F:menaquinone-dependent protoporphyrinogen oxidase activity"/>
    <property type="evidence" value="ECO:0007669"/>
    <property type="project" value="TreeGrafter"/>
</dbReference>
<evidence type="ECO:0000313" key="2">
    <source>
        <dbReference type="EMBL" id="SES23809.1"/>
    </source>
</evidence>
<name>A0A1H9VQF7_9BACI</name>
<feature type="domain" description="Flavodoxin" evidence="1">
    <location>
        <begin position="4"/>
        <end position="142"/>
    </location>
</feature>
<dbReference type="Proteomes" id="UP000198571">
    <property type="component" value="Unassembled WGS sequence"/>
</dbReference>
<proteinExistence type="predicted"/>
<dbReference type="InterPro" id="IPR001226">
    <property type="entry name" value="Flavodoxin_CS"/>
</dbReference>
<evidence type="ECO:0000313" key="3">
    <source>
        <dbReference type="Proteomes" id="UP000198571"/>
    </source>
</evidence>
<dbReference type="SUPFAM" id="SSF52218">
    <property type="entry name" value="Flavoproteins"/>
    <property type="match status" value="1"/>
</dbReference>
<dbReference type="PANTHER" id="PTHR38030:SF2">
    <property type="entry name" value="PROTOPORPHYRINOGEN IX DEHYDROGENASE [QUINONE]"/>
    <property type="match status" value="1"/>
</dbReference>
<dbReference type="Pfam" id="PF12724">
    <property type="entry name" value="Flavodoxin_5"/>
    <property type="match status" value="1"/>
</dbReference>
<dbReference type="PANTHER" id="PTHR38030">
    <property type="entry name" value="PROTOPORPHYRINOGEN IX DEHYDROGENASE [MENAQUINONE]"/>
    <property type="match status" value="1"/>
</dbReference>
<dbReference type="PROSITE" id="PS00201">
    <property type="entry name" value="FLAVODOXIN"/>
    <property type="match status" value="1"/>
</dbReference>
<organism evidence="2 3">
    <name type="scientific">Salipaludibacillus aurantiacus</name>
    <dbReference type="NCBI Taxonomy" id="1601833"/>
    <lineage>
        <taxon>Bacteria</taxon>
        <taxon>Bacillati</taxon>
        <taxon>Bacillota</taxon>
        <taxon>Bacilli</taxon>
        <taxon>Bacillales</taxon>
        <taxon>Bacillaceae</taxon>
    </lineage>
</organism>
<gene>
    <name evidence="2" type="ORF">SAMN05518684_11213</name>
</gene>
<dbReference type="STRING" id="1601833.SAMN05518684_11213"/>
<keyword evidence="3" id="KW-1185">Reference proteome</keyword>
<sequence>MKGLIIFSTSHGTTEKAAEYVSSHVNLEMTRVNIKKEKVPSLDGFDVIVIGTSIHIGQIPRKMRRFLMSNEDVLLTKKLALYLCCMHEGEERQKQFEASFSSRLRNHASACGLFGGELIFSKMSYFEKLMIKKAAKVTEDQSTFDEKAIQGFTAKINQSLKSDPAPV</sequence>
<evidence type="ECO:0000259" key="1">
    <source>
        <dbReference type="Pfam" id="PF12724"/>
    </source>
</evidence>
<dbReference type="Gene3D" id="3.40.50.360">
    <property type="match status" value="1"/>
</dbReference>
<dbReference type="GO" id="GO:0010181">
    <property type="term" value="F:FMN binding"/>
    <property type="evidence" value="ECO:0007669"/>
    <property type="project" value="InterPro"/>
</dbReference>
<dbReference type="InterPro" id="IPR052200">
    <property type="entry name" value="Protoporphyrinogen_IX_DH"/>
</dbReference>
<dbReference type="EMBL" id="FOGT01000012">
    <property type="protein sequence ID" value="SES23809.1"/>
    <property type="molecule type" value="Genomic_DNA"/>
</dbReference>
<dbReference type="OrthoDB" id="2146857at2"/>
<dbReference type="GO" id="GO:0009055">
    <property type="term" value="F:electron transfer activity"/>
    <property type="evidence" value="ECO:0007669"/>
    <property type="project" value="InterPro"/>
</dbReference>
<dbReference type="AlphaFoldDB" id="A0A1H9VQF7"/>
<protein>
    <submittedName>
        <fullName evidence="2">Menaquinone-dependent protoporphyrinogen oxidase</fullName>
    </submittedName>
</protein>
<dbReference type="RefSeq" id="WP_093053621.1">
    <property type="nucleotide sequence ID" value="NZ_FOGT01000012.1"/>
</dbReference>
<dbReference type="GO" id="GO:0006783">
    <property type="term" value="P:heme biosynthetic process"/>
    <property type="evidence" value="ECO:0007669"/>
    <property type="project" value="TreeGrafter"/>
</dbReference>
<dbReference type="InterPro" id="IPR026816">
    <property type="entry name" value="Flavodoxin_dom"/>
</dbReference>
<dbReference type="InterPro" id="IPR029039">
    <property type="entry name" value="Flavoprotein-like_sf"/>
</dbReference>